<keyword evidence="2" id="KW-0472">Membrane</keyword>
<dbReference type="OrthoDB" id="7959881at2"/>
<sequence>MAATSGFENIVTGLLFRGFQGYFRGFQTAIAQVAPNFRLFREDQTFTNESLKGRFDAIEQARANAETTLNQLAELRRQTEQQQAELALALSQIKDLQQAKPELTQETAALENIAVLDTNTFRETIGAPSILDIWRERALGFGSGFVGCILFYLILKFLSVLL</sequence>
<evidence type="ECO:0000256" key="1">
    <source>
        <dbReference type="SAM" id="Coils"/>
    </source>
</evidence>
<comment type="caution">
    <text evidence="3">The sequence shown here is derived from an EMBL/GenBank/DDBJ whole genome shotgun (WGS) entry which is preliminary data.</text>
</comment>
<dbReference type="RefSeq" id="WP_150095943.1">
    <property type="nucleotide sequence ID" value="NZ_VWPL01000002.1"/>
</dbReference>
<dbReference type="EMBL" id="VWPL01000002">
    <property type="protein sequence ID" value="KAA5603394.1"/>
    <property type="molecule type" value="Genomic_DNA"/>
</dbReference>
<feature type="transmembrane region" description="Helical" evidence="2">
    <location>
        <begin position="138"/>
        <end position="158"/>
    </location>
</feature>
<keyword evidence="2" id="KW-1133">Transmembrane helix</keyword>
<name>A0A5M6I5A6_9HYPH</name>
<evidence type="ECO:0000256" key="2">
    <source>
        <dbReference type="SAM" id="Phobius"/>
    </source>
</evidence>
<dbReference type="Proteomes" id="UP000323886">
    <property type="component" value="Unassembled WGS sequence"/>
</dbReference>
<proteinExistence type="predicted"/>
<keyword evidence="4" id="KW-1185">Reference proteome</keyword>
<accession>A0A5M6I5A6</accession>
<gene>
    <name evidence="3" type="ORF">F1193_01740</name>
</gene>
<dbReference type="AlphaFoldDB" id="A0A5M6I5A6"/>
<feature type="coiled-coil region" evidence="1">
    <location>
        <begin position="48"/>
        <end position="113"/>
    </location>
</feature>
<keyword evidence="1" id="KW-0175">Coiled coil</keyword>
<evidence type="ECO:0000313" key="4">
    <source>
        <dbReference type="Proteomes" id="UP000323886"/>
    </source>
</evidence>
<evidence type="ECO:0000313" key="3">
    <source>
        <dbReference type="EMBL" id="KAA5603394.1"/>
    </source>
</evidence>
<organism evidence="3 4">
    <name type="scientific">Blastochloris sulfoviridis</name>
    <dbReference type="NCBI Taxonomy" id="50712"/>
    <lineage>
        <taxon>Bacteria</taxon>
        <taxon>Pseudomonadati</taxon>
        <taxon>Pseudomonadota</taxon>
        <taxon>Alphaproteobacteria</taxon>
        <taxon>Hyphomicrobiales</taxon>
        <taxon>Blastochloridaceae</taxon>
        <taxon>Blastochloris</taxon>
    </lineage>
</organism>
<keyword evidence="2" id="KW-0812">Transmembrane</keyword>
<reference evidence="3 4" key="1">
    <citation type="submission" date="2019-09" db="EMBL/GenBank/DDBJ databases">
        <title>Draft Whole-Genome sequence of Blastochloris sulfoviridis DSM 729.</title>
        <authorList>
            <person name="Meyer T.E."/>
            <person name="Kyndt J.A."/>
        </authorList>
    </citation>
    <scope>NUCLEOTIDE SEQUENCE [LARGE SCALE GENOMIC DNA]</scope>
    <source>
        <strain evidence="3 4">DSM 729</strain>
    </source>
</reference>
<protein>
    <submittedName>
        <fullName evidence="3">Uncharacterized protein</fullName>
    </submittedName>
</protein>